<protein>
    <submittedName>
        <fullName evidence="12">Transcriptional regulator ATRX</fullName>
    </submittedName>
</protein>
<evidence type="ECO:0000256" key="3">
    <source>
        <dbReference type="ARBA" id="ARBA00022741"/>
    </source>
</evidence>
<dbReference type="GO" id="GO:0005634">
    <property type="term" value="C:nucleus"/>
    <property type="evidence" value="ECO:0007669"/>
    <property type="project" value="UniProtKB-SubCell"/>
</dbReference>
<keyword evidence="6" id="KW-0067">ATP-binding</keyword>
<dbReference type="Pfam" id="PF00271">
    <property type="entry name" value="Helicase_C"/>
    <property type="match status" value="1"/>
</dbReference>
<organism evidence="12 13">
    <name type="scientific">Thraustotheca clavata</name>
    <dbReference type="NCBI Taxonomy" id="74557"/>
    <lineage>
        <taxon>Eukaryota</taxon>
        <taxon>Sar</taxon>
        <taxon>Stramenopiles</taxon>
        <taxon>Oomycota</taxon>
        <taxon>Saprolegniomycetes</taxon>
        <taxon>Saprolegniales</taxon>
        <taxon>Achlyaceae</taxon>
        <taxon>Thraustotheca</taxon>
    </lineage>
</organism>
<comment type="caution">
    <text evidence="12">The sequence shown here is derived from an EMBL/GenBank/DDBJ whole genome shotgun (WGS) entry which is preliminary data.</text>
</comment>
<comment type="similarity">
    <text evidence="2">Belongs to the SNF2/RAD54 helicase family.</text>
</comment>
<dbReference type="GO" id="GO:0003677">
    <property type="term" value="F:DNA binding"/>
    <property type="evidence" value="ECO:0007669"/>
    <property type="project" value="UniProtKB-KW"/>
</dbReference>
<evidence type="ECO:0000256" key="9">
    <source>
        <dbReference type="SAM" id="MobiDB-lite"/>
    </source>
</evidence>
<evidence type="ECO:0000313" key="13">
    <source>
        <dbReference type="Proteomes" id="UP000243217"/>
    </source>
</evidence>
<evidence type="ECO:0000259" key="11">
    <source>
        <dbReference type="PROSITE" id="PS51194"/>
    </source>
</evidence>
<dbReference type="PANTHER" id="PTHR45797">
    <property type="entry name" value="RAD54-LIKE"/>
    <property type="match status" value="1"/>
</dbReference>
<dbReference type="Pfam" id="PF00176">
    <property type="entry name" value="SNF2-rel_dom"/>
    <property type="match status" value="1"/>
</dbReference>
<feature type="domain" description="Helicase C-terminal" evidence="11">
    <location>
        <begin position="572"/>
        <end position="731"/>
    </location>
</feature>
<dbReference type="CDD" id="cd18793">
    <property type="entry name" value="SF2_C_SNF"/>
    <property type="match status" value="1"/>
</dbReference>
<dbReference type="InterPro" id="IPR049730">
    <property type="entry name" value="SNF2/RAD54-like_C"/>
</dbReference>
<evidence type="ECO:0000256" key="7">
    <source>
        <dbReference type="ARBA" id="ARBA00023125"/>
    </source>
</evidence>
<dbReference type="SMART" id="SM00487">
    <property type="entry name" value="DEXDc"/>
    <property type="match status" value="1"/>
</dbReference>
<dbReference type="CDD" id="cd18007">
    <property type="entry name" value="DEXHc_ATRX-like"/>
    <property type="match status" value="1"/>
</dbReference>
<feature type="compositionally biased region" description="Acidic residues" evidence="9">
    <location>
        <begin position="26"/>
        <end position="41"/>
    </location>
</feature>
<reference evidence="12 13" key="1">
    <citation type="journal article" date="2014" name="Genome Biol. Evol.">
        <title>The secreted proteins of Achlya hypogyna and Thraustotheca clavata identify the ancestral oomycete secretome and reveal gene acquisitions by horizontal gene transfer.</title>
        <authorList>
            <person name="Misner I."/>
            <person name="Blouin N."/>
            <person name="Leonard G."/>
            <person name="Richards T.A."/>
            <person name="Lane C.E."/>
        </authorList>
    </citation>
    <scope>NUCLEOTIDE SEQUENCE [LARGE SCALE GENOMIC DNA]</scope>
    <source>
        <strain evidence="12 13">ATCC 34112</strain>
    </source>
</reference>
<evidence type="ECO:0000259" key="10">
    <source>
        <dbReference type="PROSITE" id="PS51192"/>
    </source>
</evidence>
<dbReference type="STRING" id="74557.A0A1V9ZPK9"/>
<keyword evidence="7" id="KW-0238">DNA-binding</keyword>
<dbReference type="GO" id="GO:0016887">
    <property type="term" value="F:ATP hydrolysis activity"/>
    <property type="evidence" value="ECO:0007669"/>
    <property type="project" value="InterPro"/>
</dbReference>
<evidence type="ECO:0000256" key="4">
    <source>
        <dbReference type="ARBA" id="ARBA00022801"/>
    </source>
</evidence>
<dbReference type="InterPro" id="IPR014001">
    <property type="entry name" value="Helicase_ATP-bd"/>
</dbReference>
<dbReference type="Gene3D" id="3.40.50.10810">
    <property type="entry name" value="Tandem AAA-ATPase domain"/>
    <property type="match status" value="1"/>
</dbReference>
<dbReference type="InterPro" id="IPR044574">
    <property type="entry name" value="ARIP4-like"/>
</dbReference>
<sequence>MEVLADISDLLPSDVNLSELMPPVPVEEEGDDEEEVEEEEEHAMIQPPTRQSDDYLPEVSLWSSEEEDDEEEEIVKPKTRKKKRLHDILEEDELDEETLKAKEMEKERMKRLCTDDAKDNVDFGWTADGQLCINPLEDGSIPTGNIGEDDEPILIHPDLSKALKPHQIKGVRFLWSHISIGPKGFGCILADFMGLGKTLQVVATAHTFLNAMVVEDGEKYAKYNSALILSPAICVRNWEAEFNKWLSPREVSSMGLTTLESDKTLQERIECILNWQQRGGVMVMGYEMYRGLVLQAQGEEKIKTNKLSARIQNQLKSVCEALCAPGPDLIVLDEGHRIRDHKSKLVRALSFVETKRRIILTGYPLQNHMMEYWTMVNFARPNFLGSQAEFKNRFVDPIENGGFEDSLPEDVALSRKRAYVLTRELAPLVLRRDASYLHAQLPPKHEYVMLCKLSTLQVQIYKAFLREGIPKGSRLKQVDVLGGYHISLAISNHPDVVYNSMKELNDGSAKDAANSSSNTVSTPSLMEDMDDSDIETMEAMTRTMQHRLSFAEPLFPKNYTVGIAENSGKMLVLLHILRACREIGDRVTIFTQSITSMNVIESMLNQYNATKKMFDKIHSIRIDGSTPQQLRFQRISMFNDPSEEVDVILISTKAGGEGVNLCGGNRVIIFDVCWNPCHDAQSMCRSYRFGQKKPVYVYRLIAAGTMEKKVYDLQVRKEGVSKRVVDNTALERKFQRDDIRKYFCIHDFKAAQQQSAVKPDEVLAKMNAHAQTDPVLKSVLDEKSKWLYDCYEQETMFEENLNERISEIEQEEAMRMFAMEKACRDIPTYTLHVNNAIYKRALCPQCNQSNPIDDIDPEVKSIICSNCETPIDISNEQNVVTVNTETHNAALAVARPAPAPMAPEIQQMFQANMERLRLMNPALANRMAMNPVLANQLGMNPALALNARSLPPLLQRFNPPPPVPSTADNDVVVMPPLPIFRRQQRILFLRKGLNRNVVETLKNQAVSALQCHFEVELTSGTTDVVSALPLPDVLNWLRRTSLPANVIYHNVDWLEGEIKKSQSGERAQ</sequence>
<name>A0A1V9ZPK9_9STRA</name>
<dbReference type="PROSITE" id="PS51194">
    <property type="entry name" value="HELICASE_CTER"/>
    <property type="match status" value="1"/>
</dbReference>
<gene>
    <name evidence="12" type="ORF">THRCLA_06340</name>
</gene>
<keyword evidence="3" id="KW-0547">Nucleotide-binding</keyword>
<dbReference type="SMART" id="SM00490">
    <property type="entry name" value="HELICc"/>
    <property type="match status" value="1"/>
</dbReference>
<keyword evidence="4" id="KW-0378">Hydrolase</keyword>
<feature type="domain" description="Helicase ATP-binding" evidence="10">
    <location>
        <begin position="178"/>
        <end position="382"/>
    </location>
</feature>
<dbReference type="InterPro" id="IPR027417">
    <property type="entry name" value="P-loop_NTPase"/>
</dbReference>
<dbReference type="EMBL" id="JNBS01001775">
    <property type="protein sequence ID" value="OQR99924.1"/>
    <property type="molecule type" value="Genomic_DNA"/>
</dbReference>
<dbReference type="InterPro" id="IPR038718">
    <property type="entry name" value="SNF2-like_sf"/>
</dbReference>
<dbReference type="Gene3D" id="3.40.50.300">
    <property type="entry name" value="P-loop containing nucleotide triphosphate hydrolases"/>
    <property type="match status" value="1"/>
</dbReference>
<evidence type="ECO:0000256" key="8">
    <source>
        <dbReference type="ARBA" id="ARBA00023242"/>
    </source>
</evidence>
<keyword evidence="13" id="KW-1185">Reference proteome</keyword>
<feature type="compositionally biased region" description="Polar residues" evidence="9">
    <location>
        <begin position="513"/>
        <end position="524"/>
    </location>
</feature>
<dbReference type="GO" id="GO:0005524">
    <property type="term" value="F:ATP binding"/>
    <property type="evidence" value="ECO:0007669"/>
    <property type="project" value="UniProtKB-KW"/>
</dbReference>
<evidence type="ECO:0000256" key="1">
    <source>
        <dbReference type="ARBA" id="ARBA00004123"/>
    </source>
</evidence>
<evidence type="ECO:0000256" key="6">
    <source>
        <dbReference type="ARBA" id="ARBA00022840"/>
    </source>
</evidence>
<evidence type="ECO:0000256" key="5">
    <source>
        <dbReference type="ARBA" id="ARBA00022806"/>
    </source>
</evidence>
<dbReference type="InterPro" id="IPR001650">
    <property type="entry name" value="Helicase_C-like"/>
</dbReference>
<dbReference type="PROSITE" id="PS51192">
    <property type="entry name" value="HELICASE_ATP_BIND_1"/>
    <property type="match status" value="1"/>
</dbReference>
<feature type="region of interest" description="Disordered" evidence="9">
    <location>
        <begin position="1"/>
        <end position="81"/>
    </location>
</feature>
<keyword evidence="8" id="KW-0539">Nucleus</keyword>
<proteinExistence type="inferred from homology"/>
<evidence type="ECO:0000256" key="2">
    <source>
        <dbReference type="ARBA" id="ARBA00007025"/>
    </source>
</evidence>
<evidence type="ECO:0000313" key="12">
    <source>
        <dbReference type="EMBL" id="OQR99924.1"/>
    </source>
</evidence>
<keyword evidence="5" id="KW-0347">Helicase</keyword>
<feature type="compositionally biased region" description="Acidic residues" evidence="9">
    <location>
        <begin position="64"/>
        <end position="73"/>
    </location>
</feature>
<accession>A0A1V9ZPK9</accession>
<feature type="region of interest" description="Disordered" evidence="9">
    <location>
        <begin position="507"/>
        <end position="527"/>
    </location>
</feature>
<dbReference type="GO" id="GO:0004386">
    <property type="term" value="F:helicase activity"/>
    <property type="evidence" value="ECO:0007669"/>
    <property type="project" value="UniProtKB-KW"/>
</dbReference>
<dbReference type="InterPro" id="IPR000330">
    <property type="entry name" value="SNF2_N"/>
</dbReference>
<dbReference type="PANTHER" id="PTHR45797:SF1">
    <property type="entry name" value="HELICASE ARIP4"/>
    <property type="match status" value="1"/>
</dbReference>
<dbReference type="AlphaFoldDB" id="A0A1V9ZPK9"/>
<dbReference type="SUPFAM" id="SSF52540">
    <property type="entry name" value="P-loop containing nucleoside triphosphate hydrolases"/>
    <property type="match status" value="2"/>
</dbReference>
<dbReference type="OrthoDB" id="2020972at2759"/>
<dbReference type="Proteomes" id="UP000243217">
    <property type="component" value="Unassembled WGS sequence"/>
</dbReference>
<comment type="subcellular location">
    <subcellularLocation>
        <location evidence="1">Nucleus</location>
    </subcellularLocation>
</comment>